<comment type="pathway">
    <text evidence="5">Nucleotide-sugar biosynthesis; CMP-3-deoxy-D-manno-octulosonate biosynthesis; CMP-3-deoxy-D-manno-octulosonate from 3-deoxy-D-manno-octulosonate and CTP: step 1/1.</text>
</comment>
<keyword evidence="2 5" id="KW-0808">Transferase</keyword>
<dbReference type="Proteomes" id="UP000284243">
    <property type="component" value="Unassembled WGS sequence"/>
</dbReference>
<evidence type="ECO:0000313" key="13">
    <source>
        <dbReference type="Proteomes" id="UP000284434"/>
    </source>
</evidence>
<evidence type="ECO:0000313" key="10">
    <source>
        <dbReference type="EMBL" id="RGY09216.1"/>
    </source>
</evidence>
<dbReference type="GO" id="GO:0005829">
    <property type="term" value="C:cytosol"/>
    <property type="evidence" value="ECO:0007669"/>
    <property type="project" value="TreeGrafter"/>
</dbReference>
<dbReference type="InterPro" id="IPR004528">
    <property type="entry name" value="KdsB"/>
</dbReference>
<dbReference type="InterPro" id="IPR003329">
    <property type="entry name" value="Cytidylyl_trans"/>
</dbReference>
<keyword evidence="3 5" id="KW-0548">Nucleotidyltransferase</keyword>
<dbReference type="AlphaFoldDB" id="A0A1Y3Y5H4"/>
<dbReference type="OMA" id="PLIVRTW"/>
<comment type="caution">
    <text evidence="8">The sequence shown here is derived from an EMBL/GenBank/DDBJ whole genome shotgun (WGS) entry which is preliminary data.</text>
</comment>
<dbReference type="EMBL" id="QRYW01000018">
    <property type="protein sequence ID" value="RGV26417.1"/>
    <property type="molecule type" value="Genomic_DNA"/>
</dbReference>
<dbReference type="HAMAP" id="MF_00057">
    <property type="entry name" value="KdsB"/>
    <property type="match status" value="1"/>
</dbReference>
<dbReference type="PANTHER" id="PTHR42866:SF2">
    <property type="entry name" value="3-DEOXY-MANNO-OCTULOSONATE CYTIDYLYLTRANSFERASE, MITOCHONDRIAL"/>
    <property type="match status" value="1"/>
</dbReference>
<evidence type="ECO:0000313" key="11">
    <source>
        <dbReference type="Proteomes" id="UP000283426"/>
    </source>
</evidence>
<evidence type="ECO:0000256" key="1">
    <source>
        <dbReference type="ARBA" id="ARBA00004370"/>
    </source>
</evidence>
<evidence type="ECO:0000313" key="9">
    <source>
        <dbReference type="EMBL" id="RGV26417.1"/>
    </source>
</evidence>
<dbReference type="Pfam" id="PF02348">
    <property type="entry name" value="CTP_transf_3"/>
    <property type="match status" value="1"/>
</dbReference>
<dbReference type="CDD" id="cd02517">
    <property type="entry name" value="CMP-KDO-Synthetase"/>
    <property type="match status" value="1"/>
</dbReference>
<gene>
    <name evidence="5 8" type="primary">kdsB</name>
    <name evidence="9" type="ORF">DWW24_09730</name>
    <name evidence="8" type="ORF">DWW57_15155</name>
    <name evidence="10" type="ORF">DXA53_02725</name>
    <name evidence="6" type="ORF">L0P03_14120</name>
    <name evidence="7" type="ORF">PN645_18530</name>
</gene>
<reference evidence="11 12" key="1">
    <citation type="submission" date="2018-08" db="EMBL/GenBank/DDBJ databases">
        <title>A genome reference for cultivated species of the human gut microbiota.</title>
        <authorList>
            <person name="Zou Y."/>
            <person name="Xue W."/>
            <person name="Luo G."/>
        </authorList>
    </citation>
    <scope>NUCLEOTIDE SEQUENCE [LARGE SCALE GENOMIC DNA]</scope>
    <source>
        <strain evidence="9 11">AF14-6AC</strain>
        <strain evidence="8 12">AF16-14</strain>
        <strain evidence="10 13">OF03-11</strain>
    </source>
</reference>
<sequence>MNVLILIPARYASTRFPGKPLAEIGGKPMIQHVVEKAQLVSQDAFVATDDQRIYDRVVGFGGKVVMTSADHKSGTDRCCEAYRHIVADYRKTYDVVVNIQGDEPFIQPDQVRALIACFEDPRIQIATLAKQFDTNADIFDPNKVKVVCSSLQTALYFSRSAIPYCRGKEQGEWSAVIPFYKHVGMYAYRPEVLREITALPQGKLEKAESLEQLRWLENGYKIAVRFTDHESVGIDTPEDLERARKISETSDLWSAKY</sequence>
<dbReference type="NCBIfam" id="TIGR00466">
    <property type="entry name" value="kdsB"/>
    <property type="match status" value="1"/>
</dbReference>
<evidence type="ECO:0000313" key="8">
    <source>
        <dbReference type="EMBL" id="RGU54643.1"/>
    </source>
</evidence>
<dbReference type="NCBIfam" id="NF003950">
    <property type="entry name" value="PRK05450.1-3"/>
    <property type="match status" value="1"/>
</dbReference>
<evidence type="ECO:0000313" key="6">
    <source>
        <dbReference type="EMBL" id="MCG4960973.1"/>
    </source>
</evidence>
<dbReference type="GO" id="GO:0016020">
    <property type="term" value="C:membrane"/>
    <property type="evidence" value="ECO:0007669"/>
    <property type="project" value="UniProtKB-SubCell"/>
</dbReference>
<evidence type="ECO:0000256" key="5">
    <source>
        <dbReference type="HAMAP-Rule" id="MF_00057"/>
    </source>
</evidence>
<dbReference type="GeneID" id="61275745"/>
<protein>
    <recommendedName>
        <fullName evidence="5">3-deoxy-manno-octulosonate cytidylyltransferase</fullName>
        <ecNumber evidence="5">2.7.7.38</ecNumber>
    </recommendedName>
    <alternativeName>
        <fullName evidence="5">CMP-2-keto-3-deoxyoctulosonic acid synthase</fullName>
        <shortName evidence="5">CKS</shortName>
        <shortName evidence="5">CMP-KDO synthase</shortName>
    </alternativeName>
</protein>
<dbReference type="NCBIfam" id="NF003952">
    <property type="entry name" value="PRK05450.1-5"/>
    <property type="match status" value="1"/>
</dbReference>
<dbReference type="Proteomes" id="UP001199750">
    <property type="component" value="Unassembled WGS sequence"/>
</dbReference>
<dbReference type="EC" id="2.7.7.38" evidence="5"/>
<evidence type="ECO:0000313" key="7">
    <source>
        <dbReference type="EMBL" id="MDB9224975.1"/>
    </source>
</evidence>
<dbReference type="EMBL" id="JAQMRD010000037">
    <property type="protein sequence ID" value="MDB9224975.1"/>
    <property type="molecule type" value="Genomic_DNA"/>
</dbReference>
<dbReference type="Proteomes" id="UP000283426">
    <property type="component" value="Unassembled WGS sequence"/>
</dbReference>
<comment type="subcellular location">
    <subcellularLocation>
        <location evidence="5">Cytoplasm</location>
    </subcellularLocation>
    <subcellularLocation>
        <location evidence="1">Membrane</location>
    </subcellularLocation>
</comment>
<dbReference type="EMBL" id="QRYC01000027">
    <property type="protein sequence ID" value="RGU54643.1"/>
    <property type="molecule type" value="Genomic_DNA"/>
</dbReference>
<comment type="catalytic activity">
    <reaction evidence="5">
        <text>3-deoxy-alpha-D-manno-oct-2-ulosonate + CTP = CMP-3-deoxy-beta-D-manno-octulosonate + diphosphate</text>
        <dbReference type="Rhea" id="RHEA:23448"/>
        <dbReference type="ChEBI" id="CHEBI:33019"/>
        <dbReference type="ChEBI" id="CHEBI:37563"/>
        <dbReference type="ChEBI" id="CHEBI:85986"/>
        <dbReference type="ChEBI" id="CHEBI:85987"/>
        <dbReference type="EC" id="2.7.7.38"/>
    </reaction>
</comment>
<keyword evidence="5" id="KW-0963">Cytoplasm</keyword>
<evidence type="ECO:0000313" key="12">
    <source>
        <dbReference type="Proteomes" id="UP000284243"/>
    </source>
</evidence>
<keyword evidence="4 5" id="KW-0448">Lipopolysaccharide biosynthesis</keyword>
<dbReference type="RefSeq" id="WP_013612690.1">
    <property type="nucleotide sequence ID" value="NZ_BAABYK010000001.1"/>
</dbReference>
<organism evidence="8 12">
    <name type="scientific">Odoribacter splanchnicus</name>
    <dbReference type="NCBI Taxonomy" id="28118"/>
    <lineage>
        <taxon>Bacteria</taxon>
        <taxon>Pseudomonadati</taxon>
        <taxon>Bacteroidota</taxon>
        <taxon>Bacteroidia</taxon>
        <taxon>Bacteroidales</taxon>
        <taxon>Odoribacteraceae</taxon>
        <taxon>Odoribacter</taxon>
    </lineage>
</organism>
<accession>A0A1Y3Y5H4</accession>
<name>A0A1Y3Y5H4_9BACT</name>
<dbReference type="Gene3D" id="3.90.550.10">
    <property type="entry name" value="Spore Coat Polysaccharide Biosynthesis Protein SpsA, Chain A"/>
    <property type="match status" value="1"/>
</dbReference>
<proteinExistence type="inferred from homology"/>
<dbReference type="Proteomes" id="UP001212263">
    <property type="component" value="Unassembled WGS sequence"/>
</dbReference>
<reference evidence="6" key="2">
    <citation type="submission" date="2022-01" db="EMBL/GenBank/DDBJ databases">
        <title>Collection of gut derived symbiotic bacterial strains cultured from healthy donors.</title>
        <authorList>
            <person name="Lin H."/>
            <person name="Kohout C."/>
            <person name="Waligurski E."/>
            <person name="Pamer E.G."/>
        </authorList>
    </citation>
    <scope>NUCLEOTIDE SEQUENCE</scope>
    <source>
        <strain evidence="6">DFI.1.149</strain>
    </source>
</reference>
<dbReference type="UniPathway" id="UPA00358">
    <property type="reaction ID" value="UER00476"/>
</dbReference>
<dbReference type="EMBL" id="QSCO01000003">
    <property type="protein sequence ID" value="RGY09216.1"/>
    <property type="molecule type" value="Genomic_DNA"/>
</dbReference>
<dbReference type="GO" id="GO:0009103">
    <property type="term" value="P:lipopolysaccharide biosynthetic process"/>
    <property type="evidence" value="ECO:0007669"/>
    <property type="project" value="UniProtKB-UniRule"/>
</dbReference>
<dbReference type="FunFam" id="3.90.550.10:FF:000011">
    <property type="entry name" value="3-deoxy-manno-octulosonate cytidylyltransferase"/>
    <property type="match status" value="1"/>
</dbReference>
<evidence type="ECO:0000256" key="2">
    <source>
        <dbReference type="ARBA" id="ARBA00022679"/>
    </source>
</evidence>
<dbReference type="GO" id="GO:0008690">
    <property type="term" value="F:3-deoxy-manno-octulosonate cytidylyltransferase activity"/>
    <property type="evidence" value="ECO:0007669"/>
    <property type="project" value="UniProtKB-UniRule"/>
</dbReference>
<dbReference type="PANTHER" id="PTHR42866">
    <property type="entry name" value="3-DEOXY-MANNO-OCTULOSONATE CYTIDYLYLTRANSFERASE"/>
    <property type="match status" value="1"/>
</dbReference>
<dbReference type="SUPFAM" id="SSF53448">
    <property type="entry name" value="Nucleotide-diphospho-sugar transferases"/>
    <property type="match status" value="1"/>
</dbReference>
<comment type="function">
    <text evidence="5">Activates KDO (a required 8-carbon sugar) for incorporation into bacterial lipopolysaccharide in Gram-negative bacteria.</text>
</comment>
<reference evidence="7" key="3">
    <citation type="submission" date="2023-01" db="EMBL/GenBank/DDBJ databases">
        <title>Human gut microbiome strain richness.</title>
        <authorList>
            <person name="Chen-Liaw A."/>
        </authorList>
    </citation>
    <scope>NUCLEOTIDE SEQUENCE</scope>
    <source>
        <strain evidence="7">RTP21484st1_B7_RTP21484_190118</strain>
    </source>
</reference>
<dbReference type="GO" id="GO:0033468">
    <property type="term" value="P:CMP-keto-3-deoxy-D-manno-octulosonic acid biosynthetic process"/>
    <property type="evidence" value="ECO:0007669"/>
    <property type="project" value="UniProtKB-UniRule"/>
</dbReference>
<dbReference type="EMBL" id="JAKNDN010000028">
    <property type="protein sequence ID" value="MCG4960973.1"/>
    <property type="molecule type" value="Genomic_DNA"/>
</dbReference>
<dbReference type="Proteomes" id="UP000284434">
    <property type="component" value="Unassembled WGS sequence"/>
</dbReference>
<dbReference type="NCBIfam" id="NF009905">
    <property type="entry name" value="PRK13368.1"/>
    <property type="match status" value="1"/>
</dbReference>
<evidence type="ECO:0000256" key="3">
    <source>
        <dbReference type="ARBA" id="ARBA00022695"/>
    </source>
</evidence>
<evidence type="ECO:0000256" key="4">
    <source>
        <dbReference type="ARBA" id="ARBA00022985"/>
    </source>
</evidence>
<comment type="similarity">
    <text evidence="5">Belongs to the KdsB family.</text>
</comment>
<dbReference type="InterPro" id="IPR029044">
    <property type="entry name" value="Nucleotide-diphossugar_trans"/>
</dbReference>